<keyword evidence="1" id="KW-0812">Transmembrane</keyword>
<dbReference type="Pfam" id="PF00534">
    <property type="entry name" value="Glycos_transf_1"/>
    <property type="match status" value="1"/>
</dbReference>
<dbReference type="RefSeq" id="WP_147758329.1">
    <property type="nucleotide sequence ID" value="NZ_SAXT01000004.1"/>
</dbReference>
<dbReference type="GO" id="GO:0016758">
    <property type="term" value="F:hexosyltransferase activity"/>
    <property type="evidence" value="ECO:0007669"/>
    <property type="project" value="UniProtKB-ARBA"/>
</dbReference>
<evidence type="ECO:0000313" key="5">
    <source>
        <dbReference type="Proteomes" id="UP000325116"/>
    </source>
</evidence>
<evidence type="ECO:0000259" key="2">
    <source>
        <dbReference type="Pfam" id="PF00534"/>
    </source>
</evidence>
<gene>
    <name evidence="4" type="ORF">EPJ80_06295</name>
</gene>
<comment type="caution">
    <text evidence="4">The sequence shown here is derived from an EMBL/GenBank/DDBJ whole genome shotgun (WGS) entry which is preliminary data.</text>
</comment>
<sequence>MNNNVKITVITPTFNRANLIAKTIESILSQTYKNFEYYILDDGSTDNTKEIVEPYLKDKRVKYLYHENAGEPATVNWGWSLAKGEYFTQINSDDTIYKDLFKKMVEALDNDINKVLAYPNFNFLKNDKIIYTVRNEKWNFAYFLSGFGCPAAAVGTFIRRSSFKDWGCIRTNKYKHINDLEMYWNMALIGEFLYVPIIAGNWLIHDGQISKNRFEAIKEIDIWFNEYFSKDNLPKEILAIKNTVRKSILNYYISLIKEEDSIDLIEKISNIKNYKKELGFRFSNLQVSNNDLIGNKFNGHDLHIYLRENNIDSTQIVINKESNDYNTYDISNRTIEYIQQLLESAYNINSLSYFNTYDLIYNDLFLYSDIIHLHLINNYMFNLNLLPLMSKLKPIVWTLHDPWILGGHCVYHFDCDKWKDKCYDCQYLDVPFKMEKDNTAFNFEIKRDIIERSDISFIVASKWMYNKVKESPICKNKKIYLIPFGINHNIFKPRDIVEAKKELGIDEDSFVIMFRTCHIEYKGVSIIKKALNKINSLKKIVILATLQGKSLLDEFRDRYKIIEYDWIKDDYLLVKLYQACDIFLMPSKQEAFGMMAIEAMSCGKTVLALEGTALPDVINSPECGIACKEEEYTEKLQYLIDNPNELIERGRKSLEFAKENYNKDVYIERIIEVYKEVMSNHKIDDRYKFILNQLDKYICNNKFIYDNNITNAPAVYNGYKYLKIKILGINLTIKLDKLKRFLSN</sequence>
<dbReference type="PANTHER" id="PTHR22916:SF3">
    <property type="entry name" value="UDP-GLCNAC:BETAGAL BETA-1,3-N-ACETYLGLUCOSAMINYLTRANSFERASE-LIKE PROTEIN 1"/>
    <property type="match status" value="1"/>
</dbReference>
<organism evidence="4 5">
    <name type="scientific">Brachyspira aalborgi</name>
    <dbReference type="NCBI Taxonomy" id="29522"/>
    <lineage>
        <taxon>Bacteria</taxon>
        <taxon>Pseudomonadati</taxon>
        <taxon>Spirochaetota</taxon>
        <taxon>Spirochaetia</taxon>
        <taxon>Brachyspirales</taxon>
        <taxon>Brachyspiraceae</taxon>
        <taxon>Brachyspira</taxon>
    </lineage>
</organism>
<dbReference type="Pfam" id="PF00535">
    <property type="entry name" value="Glycos_transf_2"/>
    <property type="match status" value="1"/>
</dbReference>
<feature type="transmembrane region" description="Helical" evidence="1">
    <location>
        <begin position="182"/>
        <end position="204"/>
    </location>
</feature>
<feature type="domain" description="Glycosyl transferase family 1" evidence="2">
    <location>
        <begin position="498"/>
        <end position="651"/>
    </location>
</feature>
<dbReference type="AlphaFoldDB" id="A0A5C8CJ70"/>
<dbReference type="SUPFAM" id="SSF53756">
    <property type="entry name" value="UDP-Glycosyltransferase/glycogen phosphorylase"/>
    <property type="match status" value="1"/>
</dbReference>
<dbReference type="InterPro" id="IPR001173">
    <property type="entry name" value="Glyco_trans_2-like"/>
</dbReference>
<dbReference type="PANTHER" id="PTHR22916">
    <property type="entry name" value="GLYCOSYLTRANSFERASE"/>
    <property type="match status" value="1"/>
</dbReference>
<evidence type="ECO:0000259" key="3">
    <source>
        <dbReference type="Pfam" id="PF00535"/>
    </source>
</evidence>
<accession>A0A5C8CJ70</accession>
<dbReference type="InterPro" id="IPR001296">
    <property type="entry name" value="Glyco_trans_1"/>
</dbReference>
<dbReference type="InterPro" id="IPR029044">
    <property type="entry name" value="Nucleotide-diphossugar_trans"/>
</dbReference>
<dbReference type="Gene3D" id="3.40.50.2000">
    <property type="entry name" value="Glycogen Phosphorylase B"/>
    <property type="match status" value="2"/>
</dbReference>
<dbReference type="EMBL" id="SAXT01000004">
    <property type="protein sequence ID" value="TXJ12391.1"/>
    <property type="molecule type" value="Genomic_DNA"/>
</dbReference>
<dbReference type="Gene3D" id="3.90.550.10">
    <property type="entry name" value="Spore Coat Polysaccharide Biosynthesis Protein SpsA, Chain A"/>
    <property type="match status" value="1"/>
</dbReference>
<proteinExistence type="predicted"/>
<feature type="domain" description="Glycosyltransferase 2-like" evidence="3">
    <location>
        <begin position="8"/>
        <end position="118"/>
    </location>
</feature>
<keyword evidence="1" id="KW-1133">Transmembrane helix</keyword>
<evidence type="ECO:0000256" key="1">
    <source>
        <dbReference type="SAM" id="Phobius"/>
    </source>
</evidence>
<dbReference type="Proteomes" id="UP000325116">
    <property type="component" value="Unassembled WGS sequence"/>
</dbReference>
<keyword evidence="4" id="KW-0808">Transferase</keyword>
<dbReference type="SUPFAM" id="SSF53448">
    <property type="entry name" value="Nucleotide-diphospho-sugar transferases"/>
    <property type="match status" value="1"/>
</dbReference>
<evidence type="ECO:0000313" key="4">
    <source>
        <dbReference type="EMBL" id="TXJ12391.1"/>
    </source>
</evidence>
<keyword evidence="1" id="KW-0472">Membrane</keyword>
<name>A0A5C8CJ70_9SPIR</name>
<protein>
    <submittedName>
        <fullName evidence="4">Glycosyltransferase</fullName>
    </submittedName>
</protein>
<reference evidence="4 5" key="1">
    <citation type="journal article" date="1992" name="Lakartidningen">
        <title>[Penicillin V and not amoxicillin is the first choice preparation in acute otitis].</title>
        <authorList>
            <person name="Kamme C."/>
            <person name="Lundgren K."/>
            <person name="Prellner K."/>
        </authorList>
    </citation>
    <scope>NUCLEOTIDE SEQUENCE [LARGE SCALE GENOMIC DNA]</scope>
    <source>
        <strain evidence="4 5">W1</strain>
    </source>
</reference>